<comment type="caution">
    <text evidence="4">The sequence shown here is derived from an EMBL/GenBank/DDBJ whole genome shotgun (WGS) entry which is preliminary data.</text>
</comment>
<feature type="compositionally biased region" description="Low complexity" evidence="2">
    <location>
        <begin position="13"/>
        <end position="25"/>
    </location>
</feature>
<proteinExistence type="inferred from homology"/>
<gene>
    <name evidence="4" type="ORF">GCM10025782_23610</name>
</gene>
<reference evidence="5" key="1">
    <citation type="journal article" date="2019" name="Int. J. Syst. Evol. Microbiol.">
        <title>The Global Catalogue of Microorganisms (GCM) 10K type strain sequencing project: providing services to taxonomists for standard genome sequencing and annotation.</title>
        <authorList>
            <consortium name="The Broad Institute Genomics Platform"/>
            <consortium name="The Broad Institute Genome Sequencing Center for Infectious Disease"/>
            <person name="Wu L."/>
            <person name="Ma J."/>
        </authorList>
    </citation>
    <scope>NUCLEOTIDE SEQUENCE [LARGE SCALE GENOMIC DNA]</scope>
    <source>
        <strain evidence="5">JCM 18961</strain>
    </source>
</reference>
<dbReference type="InterPro" id="IPR001482">
    <property type="entry name" value="T2SS/T4SS_dom"/>
</dbReference>
<feature type="region of interest" description="Disordered" evidence="2">
    <location>
        <begin position="1"/>
        <end position="32"/>
    </location>
</feature>
<accession>A0ABP8YBI4</accession>
<feature type="domain" description="Bacterial type II secretion system protein E" evidence="3">
    <location>
        <begin position="105"/>
        <end position="381"/>
    </location>
</feature>
<dbReference type="CDD" id="cd01130">
    <property type="entry name" value="VirB11-like_ATPase"/>
    <property type="match status" value="1"/>
</dbReference>
<evidence type="ECO:0000259" key="3">
    <source>
        <dbReference type="Pfam" id="PF00437"/>
    </source>
</evidence>
<dbReference type="PANTHER" id="PTHR30486">
    <property type="entry name" value="TWITCHING MOTILITY PROTEIN PILT"/>
    <property type="match status" value="1"/>
</dbReference>
<evidence type="ECO:0000256" key="1">
    <source>
        <dbReference type="ARBA" id="ARBA00006611"/>
    </source>
</evidence>
<dbReference type="SUPFAM" id="SSF52540">
    <property type="entry name" value="P-loop containing nucleoside triphosphate hydrolases"/>
    <property type="match status" value="1"/>
</dbReference>
<dbReference type="InterPro" id="IPR050921">
    <property type="entry name" value="T4SS_GSP_E_ATPase"/>
</dbReference>
<name>A0ABP8YBI4_9MICO</name>
<protein>
    <submittedName>
        <fullName evidence="4">CpaF family protein</fullName>
    </submittedName>
</protein>
<evidence type="ECO:0000256" key="2">
    <source>
        <dbReference type="SAM" id="MobiDB-lite"/>
    </source>
</evidence>
<dbReference type="PANTHER" id="PTHR30486:SF15">
    <property type="entry name" value="TYPE II_IV SECRETION SYSTEM ATPASE"/>
    <property type="match status" value="1"/>
</dbReference>
<dbReference type="RefSeq" id="WP_345503519.1">
    <property type="nucleotide sequence ID" value="NZ_BAABLO010000011.1"/>
</dbReference>
<sequence>MSLAERLESVRRSQQAATDAANNTPAPSPHERQRVVDPFAAVKASVHQALLDSLGPQLYDPHLDQSELETKVRHTLQEVIDHEETPLSLADRTRISQEVADEILGHGPLEPLLRDSEISEIMVNGPDSIYVERAGKLYPVDARFSSDAHLRRTIDKIVGRVGRRVDEASPLVDARLPDGSRVNAVIPPIALDGSLLTIRKFATDPFTDKDLIAFGTFTPQVRDFLSACVRGRRNIVISGGTGSGKTTLLNVVSSFIPDDERIVTIEDAAELQLHQDHVLRLESRPSNIEGRGSIPIRELVKNSLRMRPDRIVVGECRDGAALDMLQAMNTGHDGSLTTVHANTPRDSLSRLETMVLMAGVDLPVRAIREQVAGAVDMVIQQARLKDGSRRVTAISEVVGMESDVITMQDLFTFDYSAGRDEQGRFRGTLKSTGLRPKFAAELHDQGIELAPDIFVRGI</sequence>
<dbReference type="EMBL" id="BAABLO010000011">
    <property type="protein sequence ID" value="GAA4724812.1"/>
    <property type="molecule type" value="Genomic_DNA"/>
</dbReference>
<evidence type="ECO:0000313" key="5">
    <source>
        <dbReference type="Proteomes" id="UP001500556"/>
    </source>
</evidence>
<dbReference type="InterPro" id="IPR027417">
    <property type="entry name" value="P-loop_NTPase"/>
</dbReference>
<dbReference type="Gene3D" id="3.40.50.300">
    <property type="entry name" value="P-loop containing nucleotide triphosphate hydrolases"/>
    <property type="match status" value="1"/>
</dbReference>
<organism evidence="4 5">
    <name type="scientific">Pedococcus ginsenosidimutans</name>
    <dbReference type="NCBI Taxonomy" id="490570"/>
    <lineage>
        <taxon>Bacteria</taxon>
        <taxon>Bacillati</taxon>
        <taxon>Actinomycetota</taxon>
        <taxon>Actinomycetes</taxon>
        <taxon>Micrococcales</taxon>
        <taxon>Intrasporangiaceae</taxon>
        <taxon>Pedococcus</taxon>
    </lineage>
</organism>
<dbReference type="Proteomes" id="UP001500556">
    <property type="component" value="Unassembled WGS sequence"/>
</dbReference>
<feature type="compositionally biased region" description="Basic and acidic residues" evidence="2">
    <location>
        <begin position="1"/>
        <end position="11"/>
    </location>
</feature>
<dbReference type="Gene3D" id="3.30.450.380">
    <property type="match status" value="1"/>
</dbReference>
<keyword evidence="5" id="KW-1185">Reference proteome</keyword>
<dbReference type="Pfam" id="PF00437">
    <property type="entry name" value="T2SSE"/>
    <property type="match status" value="1"/>
</dbReference>
<evidence type="ECO:0000313" key="4">
    <source>
        <dbReference type="EMBL" id="GAA4724812.1"/>
    </source>
</evidence>
<comment type="similarity">
    <text evidence="1">Belongs to the GSP E family.</text>
</comment>